<organism evidence="1 2">
    <name type="scientific">Naganishia adeliensis</name>
    <dbReference type="NCBI Taxonomy" id="92952"/>
    <lineage>
        <taxon>Eukaryota</taxon>
        <taxon>Fungi</taxon>
        <taxon>Dikarya</taxon>
        <taxon>Basidiomycota</taxon>
        <taxon>Agaricomycotina</taxon>
        <taxon>Tremellomycetes</taxon>
        <taxon>Filobasidiales</taxon>
        <taxon>Filobasidiaceae</taxon>
        <taxon>Naganishia</taxon>
    </lineage>
</organism>
<keyword evidence="2" id="KW-1185">Reference proteome</keyword>
<name>A0ACC2VVP0_9TREE</name>
<sequence length="454" mass="48787">MPAILRTTACRLAAPTRLVARRYNATLATPPTSTSLFMSGPAAPKVQSEAKVVKYAGKKKPITPGIRHTIQIHHPHLHKEGPLRDLTLPLRRSGGRNDTGRVVNRFVGGGHKRRLRVVDFHRKTEGEHDVVRIEYDPGRSAHIALIKARSTQSTKSSSNAADVPLELDVTAWGPQPFSKTPAVPKELEKVCGGYSYILAPDGLRAGDVVRSYRDGIPAELLAGLGSGGYEDAVADAAEELDTDPASPQTVLSPTSAGSASSSRALGLLRTLTLKPGNVLPLDLCPPGTIIHNISLKPEGKMQLCRSAGTFGQVVAHGIGKRSPGEGEEVQHGVLGAQGWTLVKLQSGEVRKLHPKCVGTIGVVSNLASSKEHQQEQIGKAGRKRWMGIRPRVRGVAMNACDHPHGGGRGKSKGNKHPRSVFGWLTKGKRTRRPRDKDGNKMVVTERPRGRASKN</sequence>
<evidence type="ECO:0000313" key="2">
    <source>
        <dbReference type="Proteomes" id="UP001230649"/>
    </source>
</evidence>
<protein>
    <submittedName>
        <fullName evidence="1">Uncharacterized protein</fullName>
    </submittedName>
</protein>
<comment type="caution">
    <text evidence="1">The sequence shown here is derived from an EMBL/GenBank/DDBJ whole genome shotgun (WGS) entry which is preliminary data.</text>
</comment>
<evidence type="ECO:0000313" key="1">
    <source>
        <dbReference type="EMBL" id="KAJ9102930.1"/>
    </source>
</evidence>
<gene>
    <name evidence="1" type="ORF">QFC20_004896</name>
</gene>
<dbReference type="EMBL" id="JASBWS010000061">
    <property type="protein sequence ID" value="KAJ9102930.1"/>
    <property type="molecule type" value="Genomic_DNA"/>
</dbReference>
<reference evidence="1" key="1">
    <citation type="submission" date="2023-04" db="EMBL/GenBank/DDBJ databases">
        <title>Draft Genome sequencing of Naganishia species isolated from polar environments using Oxford Nanopore Technology.</title>
        <authorList>
            <person name="Leo P."/>
            <person name="Venkateswaran K."/>
        </authorList>
    </citation>
    <scope>NUCLEOTIDE SEQUENCE</scope>
    <source>
        <strain evidence="1">MNA-CCFEE 5262</strain>
    </source>
</reference>
<dbReference type="Proteomes" id="UP001230649">
    <property type="component" value="Unassembled WGS sequence"/>
</dbReference>
<proteinExistence type="predicted"/>
<accession>A0ACC2VVP0</accession>